<gene>
    <name evidence="2" type="ORF">GA0061081_102139</name>
</gene>
<accession>A0A1C3ZXC7</accession>
<feature type="transmembrane region" description="Helical" evidence="1">
    <location>
        <begin position="24"/>
        <end position="43"/>
    </location>
</feature>
<evidence type="ECO:0000313" key="3">
    <source>
        <dbReference type="Proteomes" id="UP000199670"/>
    </source>
</evidence>
<name>A0A1C3ZXC7_9GAMM</name>
<keyword evidence="3" id="KW-1185">Reference proteome</keyword>
<dbReference type="STRING" id="1798182.GA0061081_102139"/>
<organism evidence="2 3">
    <name type="scientific">Gilliamella bombicola</name>
    <dbReference type="NCBI Taxonomy" id="1798182"/>
    <lineage>
        <taxon>Bacteria</taxon>
        <taxon>Pseudomonadati</taxon>
        <taxon>Pseudomonadota</taxon>
        <taxon>Gammaproteobacteria</taxon>
        <taxon>Orbales</taxon>
        <taxon>Orbaceae</taxon>
        <taxon>Gilliamella</taxon>
    </lineage>
</organism>
<keyword evidence="1" id="KW-0812">Transmembrane</keyword>
<keyword evidence="1" id="KW-1133">Transmembrane helix</keyword>
<dbReference type="EMBL" id="FMAQ01000002">
    <property type="protein sequence ID" value="SCB87037.1"/>
    <property type="molecule type" value="Genomic_DNA"/>
</dbReference>
<proteinExistence type="predicted"/>
<evidence type="ECO:0000256" key="1">
    <source>
        <dbReference type="SAM" id="Phobius"/>
    </source>
</evidence>
<sequence length="47" mass="5366">MPLIDIYYTNNNFESKRKIIADTVYSSLPSNFGILVIAITLFLSKLQ</sequence>
<evidence type="ECO:0000313" key="2">
    <source>
        <dbReference type="EMBL" id="SCB87037.1"/>
    </source>
</evidence>
<reference evidence="3" key="1">
    <citation type="submission" date="2016-08" db="EMBL/GenBank/DDBJ databases">
        <authorList>
            <person name="Varghese N."/>
            <person name="Submissions Spin"/>
        </authorList>
    </citation>
    <scope>NUCLEOTIDE SEQUENCE [LARGE SCALE GENOMIC DNA]</scope>
    <source>
        <strain evidence="3">R-53248</strain>
    </source>
</reference>
<dbReference type="AlphaFoldDB" id="A0A1C3ZXC7"/>
<dbReference type="Proteomes" id="UP000199670">
    <property type="component" value="Unassembled WGS sequence"/>
</dbReference>
<protein>
    <submittedName>
        <fullName evidence="2">Uncharacterized protein</fullName>
    </submittedName>
</protein>
<keyword evidence="1" id="KW-0472">Membrane</keyword>